<feature type="region of interest" description="Disordered" evidence="1">
    <location>
        <begin position="1"/>
        <end position="58"/>
    </location>
</feature>
<feature type="domain" description="DUF7580" evidence="2">
    <location>
        <begin position="162"/>
        <end position="380"/>
    </location>
</feature>
<dbReference type="Pfam" id="PF24476">
    <property type="entry name" value="DUF7580"/>
    <property type="match status" value="1"/>
</dbReference>
<dbReference type="InterPro" id="IPR056002">
    <property type="entry name" value="DUF7580"/>
</dbReference>
<accession>A0A024RYD9</accession>
<protein>
    <recommendedName>
        <fullName evidence="2">DUF7580 domain-containing protein</fullName>
    </recommendedName>
</protein>
<sequence length="523" mass="59516">MSIIPESTTQEDADHAPPSSLPRQRPPWSQYHFGRTRSSNNFNVSKANSSSSSKTTLEPSMSLEVLKNSLSIRISAERLYKIIHERWPSQPTISDTTLDRCSKAQLQLDPRWFTQGNREESFFIMLEGPGILQECKLHLSPISERWKDFCLYLGHDHSGELEAYPLISLRPKLQTYENLHDAVEFRLIPLEILLQELKPSFAAKKFMEMTLARSLLLLLDGPWVRTHLHLQNVSVFCRIVNGVIHPRFDKMFLSTSFGSAVDPDEWLKHNDTPLMPAILALGILFAEIELGTSLQTIYEGVDPELKVSDPVRVAQVLFKECEKEFGRALGVMRIMDSCFGPSPLHRTAWIPPNDGLIQNDTDFVNRYYANIVRPLEEDLVSLGWSWDEINGRTPRILGDAEVVRIFTSSIHHANDLLGHPQETTAPVIPMMEDTEQEIRLLSAEESTPDNHRPTGFRDVHKRQFVPRMDNFGESESQKAQEPSVPDTGADKAHRVFQDSNKKRKLDVSCKLVEPRGVEELHPS</sequence>
<evidence type="ECO:0000259" key="2">
    <source>
        <dbReference type="Pfam" id="PF24476"/>
    </source>
</evidence>
<dbReference type="OrthoDB" id="206201at2759"/>
<feature type="compositionally biased region" description="Basic and acidic residues" evidence="1">
    <location>
        <begin position="448"/>
        <end position="458"/>
    </location>
</feature>
<evidence type="ECO:0000256" key="1">
    <source>
        <dbReference type="SAM" id="MobiDB-lite"/>
    </source>
</evidence>
<feature type="compositionally biased region" description="Basic and acidic residues" evidence="1">
    <location>
        <begin position="488"/>
        <end position="500"/>
    </location>
</feature>
<feature type="compositionally biased region" description="Low complexity" evidence="1">
    <location>
        <begin position="38"/>
        <end position="53"/>
    </location>
</feature>
<organism evidence="3 4">
    <name type="scientific">Hypocrea jecorina (strain ATCC 56765 / BCRC 32924 / NRRL 11460 / Rut C-30)</name>
    <name type="common">Trichoderma reesei</name>
    <dbReference type="NCBI Taxonomy" id="1344414"/>
    <lineage>
        <taxon>Eukaryota</taxon>
        <taxon>Fungi</taxon>
        <taxon>Dikarya</taxon>
        <taxon>Ascomycota</taxon>
        <taxon>Pezizomycotina</taxon>
        <taxon>Sordariomycetes</taxon>
        <taxon>Hypocreomycetidae</taxon>
        <taxon>Hypocreales</taxon>
        <taxon>Hypocreaceae</taxon>
        <taxon>Trichoderma</taxon>
    </lineage>
</organism>
<dbReference type="Proteomes" id="UP000024376">
    <property type="component" value="Unassembled WGS sequence"/>
</dbReference>
<name>A0A024RYD9_HYPJR</name>
<dbReference type="HOGENOM" id="CLU_520794_0_0_1"/>
<dbReference type="AlphaFoldDB" id="A0A024RYD9"/>
<evidence type="ECO:0000313" key="3">
    <source>
        <dbReference type="EMBL" id="ETR96946.1"/>
    </source>
</evidence>
<feature type="region of interest" description="Disordered" evidence="1">
    <location>
        <begin position="443"/>
        <end position="462"/>
    </location>
</feature>
<feature type="compositionally biased region" description="Polar residues" evidence="1">
    <location>
        <begin position="1"/>
        <end position="10"/>
    </location>
</feature>
<proteinExistence type="predicted"/>
<reference evidence="4" key="1">
    <citation type="journal article" date="2013" name="Ind. Biotechnol.">
        <title>Comparative genomics analysis of Trichoderma reesei strains.</title>
        <authorList>
            <person name="Koike H."/>
            <person name="Aerts A."/>
            <person name="LaButti K."/>
            <person name="Grigoriev I.V."/>
            <person name="Baker S.E."/>
        </authorList>
    </citation>
    <scope>NUCLEOTIDE SEQUENCE [LARGE SCALE GENOMIC DNA]</scope>
    <source>
        <strain evidence="4">ATCC 56765 / BCRC 32924 / NRRL 11460 / Rut C-30</strain>
    </source>
</reference>
<evidence type="ECO:0000313" key="4">
    <source>
        <dbReference type="Proteomes" id="UP000024376"/>
    </source>
</evidence>
<feature type="region of interest" description="Disordered" evidence="1">
    <location>
        <begin position="472"/>
        <end position="504"/>
    </location>
</feature>
<dbReference type="EMBL" id="KI911181">
    <property type="protein sequence ID" value="ETR96946.1"/>
    <property type="molecule type" value="Genomic_DNA"/>
</dbReference>
<dbReference type="KEGG" id="trr:M419DRAFT_92871"/>
<gene>
    <name evidence="3" type="ORF">M419DRAFT_92871</name>
</gene>